<dbReference type="InterPro" id="IPR048285">
    <property type="entry name" value="Integrin_alpha_Ig-like_2"/>
</dbReference>
<dbReference type="Proteomes" id="UP000015101">
    <property type="component" value="Unassembled WGS sequence"/>
</dbReference>
<dbReference type="CTD" id="20203694"/>
<name>T1F4E5_HELRO</name>
<keyword evidence="3 5" id="KW-0472">Membrane</keyword>
<dbReference type="Gene3D" id="2.60.40.1530">
    <property type="entry name" value="ntegrin, alpha v. Chain A, domain 4"/>
    <property type="match status" value="1"/>
</dbReference>
<accession>T1F4E5</accession>
<sequence>MNIQVGNKLEDAFSTKLYIILPEQLRYIGSDDKECRRTGTLTVTCDVENPFPHGKYASVALRLDASLVDSSVRELYVHLIVNSSSVEVNYDDNEDIFVIKVNLSSDVVILANVQPESMYRNRQDRYAETLKHSKNTDDDSVVQKASMESSEIKIGKKVSPVFGSTLGDSFEHTFEVKNRGYTKTASLKLHIQVPLICGGQHRDRSDRGGDYKSSCRYFIDSTTIEFVSDDVDVDCYENDVNSGGCHQQIITLLCKLISVKLTYQSSITKTHAVWHRKVVLLNYKEDVGIAGNFSFHANMGANDDDVDRSKESILSKILKFGSGNDSSEQNVLYLTCDDESMMECISIECSVHPLTRGESAVVSSSPQVDEIKVTSRARVSIPSSQKTSEDIHAFDSSNFTLTTLTIFLRDNSGIHMHVPIWALVLSISLGVLALLHVVLIMYKCGFFKRPKRNILAPVHQATVKKPLNIRQMSQPTRFLPPRPFSR</sequence>
<dbReference type="GO" id="GO:0038023">
    <property type="term" value="F:signaling receptor activity"/>
    <property type="evidence" value="ECO:0000318"/>
    <property type="project" value="GO_Central"/>
</dbReference>
<keyword evidence="5" id="KW-1133">Transmembrane helix</keyword>
<dbReference type="RefSeq" id="XP_009016521.1">
    <property type="nucleotide sequence ID" value="XM_009018273.1"/>
</dbReference>
<proteinExistence type="predicted"/>
<gene>
    <name evidence="8" type="primary">20203694</name>
    <name evidence="7" type="ORF">HELRODRAFT_171551</name>
</gene>
<feature type="transmembrane region" description="Helical" evidence="5">
    <location>
        <begin position="420"/>
        <end position="442"/>
    </location>
</feature>
<dbReference type="STRING" id="6412.T1F4E5"/>
<reference evidence="7 9" key="2">
    <citation type="journal article" date="2013" name="Nature">
        <title>Insights into bilaterian evolution from three spiralian genomes.</title>
        <authorList>
            <person name="Simakov O."/>
            <person name="Marletaz F."/>
            <person name="Cho S.J."/>
            <person name="Edsinger-Gonzales E."/>
            <person name="Havlak P."/>
            <person name="Hellsten U."/>
            <person name="Kuo D.H."/>
            <person name="Larsson T."/>
            <person name="Lv J."/>
            <person name="Arendt D."/>
            <person name="Savage R."/>
            <person name="Osoegawa K."/>
            <person name="de Jong P."/>
            <person name="Grimwood J."/>
            <person name="Chapman J.A."/>
            <person name="Shapiro H."/>
            <person name="Aerts A."/>
            <person name="Otillar R.P."/>
            <person name="Terry A.Y."/>
            <person name="Boore J.L."/>
            <person name="Grigoriev I.V."/>
            <person name="Lindberg D.R."/>
            <person name="Seaver E.C."/>
            <person name="Weisblat D.A."/>
            <person name="Putnam N.H."/>
            <person name="Rokhsar D.S."/>
        </authorList>
    </citation>
    <scope>NUCLEOTIDE SEQUENCE</scope>
</reference>
<evidence type="ECO:0000256" key="4">
    <source>
        <dbReference type="ARBA" id="ARBA00023180"/>
    </source>
</evidence>
<dbReference type="Gene3D" id="1.20.5.930">
    <property type="entry name" value="Bicelle-embedded integrin alpha(iib) transmembrane segment"/>
    <property type="match status" value="1"/>
</dbReference>
<dbReference type="InParanoid" id="T1F4E5"/>
<keyword evidence="4" id="KW-0325">Glycoprotein</keyword>
<reference evidence="8" key="3">
    <citation type="submission" date="2015-06" db="UniProtKB">
        <authorList>
            <consortium name="EnsemblMetazoa"/>
        </authorList>
    </citation>
    <scope>IDENTIFICATION</scope>
</reference>
<evidence type="ECO:0000256" key="2">
    <source>
        <dbReference type="ARBA" id="ARBA00023037"/>
    </source>
</evidence>
<dbReference type="InterPro" id="IPR032695">
    <property type="entry name" value="Integrin_dom_sf"/>
</dbReference>
<dbReference type="Gene3D" id="2.60.40.1510">
    <property type="entry name" value="ntegrin, alpha v. Chain A, domain 3"/>
    <property type="match status" value="1"/>
</dbReference>
<dbReference type="InterPro" id="IPR018184">
    <property type="entry name" value="Integrin_alpha_C_CS"/>
</dbReference>
<dbReference type="PROSITE" id="PS00242">
    <property type="entry name" value="INTEGRIN_ALPHA"/>
    <property type="match status" value="1"/>
</dbReference>
<keyword evidence="2" id="KW-0401">Integrin</keyword>
<dbReference type="GO" id="GO:0007229">
    <property type="term" value="P:integrin-mediated signaling pathway"/>
    <property type="evidence" value="ECO:0000318"/>
    <property type="project" value="GO_Central"/>
</dbReference>
<keyword evidence="5" id="KW-0812">Transmembrane</keyword>
<dbReference type="KEGG" id="hro:HELRODRAFT_171551"/>
<evidence type="ECO:0000313" key="9">
    <source>
        <dbReference type="Proteomes" id="UP000015101"/>
    </source>
</evidence>
<dbReference type="PANTHER" id="PTHR23220:SF122">
    <property type="entry name" value="INTEGRIN ALPHA-PS1"/>
    <property type="match status" value="1"/>
</dbReference>
<evidence type="ECO:0000313" key="7">
    <source>
        <dbReference type="EMBL" id="ESO05206.1"/>
    </source>
</evidence>
<dbReference type="Pfam" id="PF20805">
    <property type="entry name" value="Integrin_A_Ig_2"/>
    <property type="match status" value="1"/>
</dbReference>
<evidence type="ECO:0000259" key="6">
    <source>
        <dbReference type="Pfam" id="PF20805"/>
    </source>
</evidence>
<protein>
    <recommendedName>
        <fullName evidence="6">Integrin alpha second immunoglobulin-like domain-containing protein</fullName>
    </recommendedName>
</protein>
<dbReference type="GO" id="GO:0009986">
    <property type="term" value="C:cell surface"/>
    <property type="evidence" value="ECO:0000318"/>
    <property type="project" value="GO_Central"/>
</dbReference>
<feature type="domain" description="Integrin alpha second immunoglobulin-like" evidence="6">
    <location>
        <begin position="2"/>
        <end position="93"/>
    </location>
</feature>
<reference evidence="9" key="1">
    <citation type="submission" date="2012-12" db="EMBL/GenBank/DDBJ databases">
        <authorList>
            <person name="Hellsten U."/>
            <person name="Grimwood J."/>
            <person name="Chapman J.A."/>
            <person name="Shapiro H."/>
            <person name="Aerts A."/>
            <person name="Otillar R.P."/>
            <person name="Terry A.Y."/>
            <person name="Boore J.L."/>
            <person name="Simakov O."/>
            <person name="Marletaz F."/>
            <person name="Cho S.-J."/>
            <person name="Edsinger-Gonzales E."/>
            <person name="Havlak P."/>
            <person name="Kuo D.-H."/>
            <person name="Larsson T."/>
            <person name="Lv J."/>
            <person name="Arendt D."/>
            <person name="Savage R."/>
            <person name="Osoegawa K."/>
            <person name="de Jong P."/>
            <person name="Lindberg D.R."/>
            <person name="Seaver E.C."/>
            <person name="Weisblat D.A."/>
            <person name="Putnam N.H."/>
            <person name="Grigoriev I.V."/>
            <person name="Rokhsar D.S."/>
        </authorList>
    </citation>
    <scope>NUCLEOTIDE SEQUENCE</scope>
</reference>
<dbReference type="PANTHER" id="PTHR23220">
    <property type="entry name" value="INTEGRIN ALPHA"/>
    <property type="match status" value="1"/>
</dbReference>
<comment type="subcellular location">
    <subcellularLocation>
        <location evidence="1">Membrane</location>
        <topology evidence="1">Single-pass type I membrane protein</topology>
    </subcellularLocation>
</comment>
<dbReference type="OrthoDB" id="5317514at2759"/>
<keyword evidence="9" id="KW-1185">Reference proteome</keyword>
<dbReference type="HOGENOM" id="CLU_561741_0_0_1"/>
<dbReference type="SUPFAM" id="SSF69179">
    <property type="entry name" value="Integrin domains"/>
    <property type="match status" value="2"/>
</dbReference>
<dbReference type="EnsemblMetazoa" id="HelroT171551">
    <property type="protein sequence ID" value="HelroP171551"/>
    <property type="gene ID" value="HelroG171551"/>
</dbReference>
<dbReference type="AlphaFoldDB" id="T1F4E5"/>
<dbReference type="EMBL" id="AMQM01003891">
    <property type="status" value="NOT_ANNOTATED_CDS"/>
    <property type="molecule type" value="Genomic_DNA"/>
</dbReference>
<evidence type="ECO:0000256" key="1">
    <source>
        <dbReference type="ARBA" id="ARBA00004479"/>
    </source>
</evidence>
<evidence type="ECO:0000256" key="3">
    <source>
        <dbReference type="ARBA" id="ARBA00023136"/>
    </source>
</evidence>
<dbReference type="EMBL" id="KB096365">
    <property type="protein sequence ID" value="ESO05206.1"/>
    <property type="molecule type" value="Genomic_DNA"/>
</dbReference>
<dbReference type="GO" id="GO:0008305">
    <property type="term" value="C:integrin complex"/>
    <property type="evidence" value="ECO:0000318"/>
    <property type="project" value="GO_Central"/>
</dbReference>
<evidence type="ECO:0000256" key="5">
    <source>
        <dbReference type="SAM" id="Phobius"/>
    </source>
</evidence>
<dbReference type="GO" id="GO:0098609">
    <property type="term" value="P:cell-cell adhesion"/>
    <property type="evidence" value="ECO:0000318"/>
    <property type="project" value="GO_Central"/>
</dbReference>
<dbReference type="GeneID" id="20203694"/>
<evidence type="ECO:0000313" key="8">
    <source>
        <dbReference type="EnsemblMetazoa" id="HelroP171551"/>
    </source>
</evidence>
<organism evidence="8 9">
    <name type="scientific">Helobdella robusta</name>
    <name type="common">Californian leech</name>
    <dbReference type="NCBI Taxonomy" id="6412"/>
    <lineage>
        <taxon>Eukaryota</taxon>
        <taxon>Metazoa</taxon>
        <taxon>Spiralia</taxon>
        <taxon>Lophotrochozoa</taxon>
        <taxon>Annelida</taxon>
        <taxon>Clitellata</taxon>
        <taxon>Hirudinea</taxon>
        <taxon>Rhynchobdellida</taxon>
        <taxon>Glossiphoniidae</taxon>
        <taxon>Helobdella</taxon>
    </lineage>
</organism>